<keyword evidence="3" id="KW-1185">Reference proteome</keyword>
<proteinExistence type="predicted"/>
<dbReference type="Proteomes" id="UP000230002">
    <property type="component" value="Unassembled WGS sequence"/>
</dbReference>
<sequence>MALVAAWQTVSEKTRRNGRLKDEFCQGRSVQEHGCSSQAARDKPHLPRYEERNPPTTLEATLADPRTKSKLVGVLSAQILAPAGIDSIAIAEPQRSRVEVGILDVAAPLQRKARPKAESMDDAHTVIAYTYTVRAAPPRSHGSGWRCLEGDSAVEQSTQRLGLDNDRKDS</sequence>
<feature type="compositionally biased region" description="Basic and acidic residues" evidence="1">
    <location>
        <begin position="40"/>
        <end position="53"/>
    </location>
</feature>
<organism evidence="2 3">
    <name type="scientific">Ganoderma sinense ZZ0214-1</name>
    <dbReference type="NCBI Taxonomy" id="1077348"/>
    <lineage>
        <taxon>Eukaryota</taxon>
        <taxon>Fungi</taxon>
        <taxon>Dikarya</taxon>
        <taxon>Basidiomycota</taxon>
        <taxon>Agaricomycotina</taxon>
        <taxon>Agaricomycetes</taxon>
        <taxon>Polyporales</taxon>
        <taxon>Polyporaceae</taxon>
        <taxon>Ganoderma</taxon>
    </lineage>
</organism>
<evidence type="ECO:0000256" key="1">
    <source>
        <dbReference type="SAM" id="MobiDB-lite"/>
    </source>
</evidence>
<name>A0A2G8RWC3_9APHY</name>
<comment type="caution">
    <text evidence="2">The sequence shown here is derived from an EMBL/GenBank/DDBJ whole genome shotgun (WGS) entry which is preliminary data.</text>
</comment>
<evidence type="ECO:0000313" key="2">
    <source>
        <dbReference type="EMBL" id="PIL25813.1"/>
    </source>
</evidence>
<protein>
    <submittedName>
        <fullName evidence="2">Uncharacterized protein</fullName>
    </submittedName>
</protein>
<reference evidence="2 3" key="1">
    <citation type="journal article" date="2015" name="Sci. Rep.">
        <title>Chromosome-level genome map provides insights into diverse defense mechanisms in the medicinal fungus Ganoderma sinense.</title>
        <authorList>
            <person name="Zhu Y."/>
            <person name="Xu J."/>
            <person name="Sun C."/>
            <person name="Zhou S."/>
            <person name="Xu H."/>
            <person name="Nelson D.R."/>
            <person name="Qian J."/>
            <person name="Song J."/>
            <person name="Luo H."/>
            <person name="Xiang L."/>
            <person name="Li Y."/>
            <person name="Xu Z."/>
            <person name="Ji A."/>
            <person name="Wang L."/>
            <person name="Lu S."/>
            <person name="Hayward A."/>
            <person name="Sun W."/>
            <person name="Li X."/>
            <person name="Schwartz D.C."/>
            <person name="Wang Y."/>
            <person name="Chen S."/>
        </authorList>
    </citation>
    <scope>NUCLEOTIDE SEQUENCE [LARGE SCALE GENOMIC DNA]</scope>
    <source>
        <strain evidence="2 3">ZZ0214-1</strain>
    </source>
</reference>
<dbReference type="EMBL" id="AYKW01000045">
    <property type="protein sequence ID" value="PIL25813.1"/>
    <property type="molecule type" value="Genomic_DNA"/>
</dbReference>
<evidence type="ECO:0000313" key="3">
    <source>
        <dbReference type="Proteomes" id="UP000230002"/>
    </source>
</evidence>
<accession>A0A2G8RWC3</accession>
<feature type="region of interest" description="Disordered" evidence="1">
    <location>
        <begin position="31"/>
        <end position="54"/>
    </location>
</feature>
<gene>
    <name evidence="2" type="ORF">GSI_11566</name>
</gene>
<dbReference type="AlphaFoldDB" id="A0A2G8RWC3"/>